<organism evidence="1 2">
    <name type="scientific">Cetraspora pellucida</name>
    <dbReference type="NCBI Taxonomy" id="1433469"/>
    <lineage>
        <taxon>Eukaryota</taxon>
        <taxon>Fungi</taxon>
        <taxon>Fungi incertae sedis</taxon>
        <taxon>Mucoromycota</taxon>
        <taxon>Glomeromycotina</taxon>
        <taxon>Glomeromycetes</taxon>
        <taxon>Diversisporales</taxon>
        <taxon>Gigasporaceae</taxon>
        <taxon>Cetraspora</taxon>
    </lineage>
</organism>
<reference evidence="1" key="1">
    <citation type="submission" date="2021-06" db="EMBL/GenBank/DDBJ databases">
        <authorList>
            <person name="Kallberg Y."/>
            <person name="Tangrot J."/>
            <person name="Rosling A."/>
        </authorList>
    </citation>
    <scope>NUCLEOTIDE SEQUENCE</scope>
    <source>
        <strain evidence="1">28 12/20/2015</strain>
    </source>
</reference>
<accession>A0ACA9MBD3</accession>
<sequence>MAKLSKWLKKNLKGNIKDTLKATIESLLQLDPPINRKSAISKQEEALRLSMQALLKNDKKLQKECTQLNIWLNVFKKEKENKRMLKVIDENDHAVFKKVRFFSSVVNVSYGTGSTSVNVRKGNASIDSLKKREFGKELQEKVTNEQEIEKVQETKSQVHRSSSPPIPQRFSFSASEQGSYVEPILQHVERAFFNFITRHEKYIPSKTVKDFVMKCNPPRQIDFSDADLLCLLNFILQIISLFTTRQSDQTLFCGQYKLNPSDLLMSFKVEARNYNAHAITQSSGRWNDEKLQRLSTLALEVVICLGGQDEYEQLLEIKRKLDFEIMKRLISTANRTHEDNEVDHQIKKRKLRDLELEEDKRQLEELTNFALDIIGKLESSDKEQLNRIVQMAISKNELLLNIWKSIDVKKDEDTKIEKFVKLMNMQFEMDLKPKRIKVI</sequence>
<protein>
    <submittedName>
        <fullName evidence="1">16710_t:CDS:1</fullName>
    </submittedName>
</protein>
<proteinExistence type="predicted"/>
<name>A0ACA9MBD3_9GLOM</name>
<dbReference type="EMBL" id="CAJVPW010007527">
    <property type="protein sequence ID" value="CAG8582015.1"/>
    <property type="molecule type" value="Genomic_DNA"/>
</dbReference>
<dbReference type="Proteomes" id="UP000789366">
    <property type="component" value="Unassembled WGS sequence"/>
</dbReference>
<comment type="caution">
    <text evidence="1">The sequence shown here is derived from an EMBL/GenBank/DDBJ whole genome shotgun (WGS) entry which is preliminary data.</text>
</comment>
<keyword evidence="2" id="KW-1185">Reference proteome</keyword>
<evidence type="ECO:0000313" key="1">
    <source>
        <dbReference type="EMBL" id="CAG8582015.1"/>
    </source>
</evidence>
<evidence type="ECO:0000313" key="2">
    <source>
        <dbReference type="Proteomes" id="UP000789366"/>
    </source>
</evidence>
<gene>
    <name evidence="1" type="ORF">SPELUC_LOCUS6404</name>
</gene>